<feature type="domain" description="DUF6745" evidence="1">
    <location>
        <begin position="187"/>
        <end position="371"/>
    </location>
</feature>
<evidence type="ECO:0000259" key="1">
    <source>
        <dbReference type="Pfam" id="PF20530"/>
    </source>
</evidence>
<organism evidence="2 3">
    <name type="scientific">Actinomadura fibrosa</name>
    <dbReference type="NCBI Taxonomy" id="111802"/>
    <lineage>
        <taxon>Bacteria</taxon>
        <taxon>Bacillati</taxon>
        <taxon>Actinomycetota</taxon>
        <taxon>Actinomycetes</taxon>
        <taxon>Streptosporangiales</taxon>
        <taxon>Thermomonosporaceae</taxon>
        <taxon>Actinomadura</taxon>
    </lineage>
</organism>
<sequence length="376" mass="41454">MQAEWTGHGLAVGPADRAAAEEGVRDVYLGAGRRPPEQVIWLGSPMAGSIGADIRAGRLPLVTRRAWRTLPEATGEAIIDRVPRDTAETDLIMLDPLPSDLGGLERDPRWTGPLGRLGREVAAAVGTGLRGAVGTAVDQVAATWQDGRMLPEVAALPRLGAFRPPMLGQPAQLDFLARCGVLEPDRHGRGLLRVGRAAGEWWPMRDSVVLTERPAELHHDAEGRLHHPSGPAVRYPDGWCLWAWHGVTMPREIVEDDVPVRRVLALRNSEQRRCAVELLAGRAGWRRVVGQAGWPRVGREEPDPGNPGQILSLWCVDELYDDHLHLLLMTNGTLERDGTRREFGELVPGWIRDPVQAAAWQIGLTARQYRETVRRT</sequence>
<dbReference type="Proteomes" id="UP001597063">
    <property type="component" value="Unassembled WGS sequence"/>
</dbReference>
<gene>
    <name evidence="2" type="ORF">ACFQZM_35455</name>
</gene>
<evidence type="ECO:0000313" key="3">
    <source>
        <dbReference type="Proteomes" id="UP001597063"/>
    </source>
</evidence>
<evidence type="ECO:0000313" key="2">
    <source>
        <dbReference type="EMBL" id="MFD0689832.1"/>
    </source>
</evidence>
<protein>
    <submittedName>
        <fullName evidence="2">DUF6745 domain-containing protein</fullName>
    </submittedName>
</protein>
<proteinExistence type="predicted"/>
<comment type="caution">
    <text evidence="2">The sequence shown here is derived from an EMBL/GenBank/DDBJ whole genome shotgun (WGS) entry which is preliminary data.</text>
</comment>
<name>A0ABW2XVG5_9ACTN</name>
<reference evidence="3" key="1">
    <citation type="journal article" date="2019" name="Int. J. Syst. Evol. Microbiol.">
        <title>The Global Catalogue of Microorganisms (GCM) 10K type strain sequencing project: providing services to taxonomists for standard genome sequencing and annotation.</title>
        <authorList>
            <consortium name="The Broad Institute Genomics Platform"/>
            <consortium name="The Broad Institute Genome Sequencing Center for Infectious Disease"/>
            <person name="Wu L."/>
            <person name="Ma J."/>
        </authorList>
    </citation>
    <scope>NUCLEOTIDE SEQUENCE [LARGE SCALE GENOMIC DNA]</scope>
    <source>
        <strain evidence="3">JCM 9371</strain>
    </source>
</reference>
<dbReference type="EMBL" id="JBHTGP010000018">
    <property type="protein sequence ID" value="MFD0689832.1"/>
    <property type="molecule type" value="Genomic_DNA"/>
</dbReference>
<dbReference type="InterPro" id="IPR046633">
    <property type="entry name" value="DUF6745"/>
</dbReference>
<accession>A0ABW2XVG5</accession>
<dbReference type="Pfam" id="PF20530">
    <property type="entry name" value="DUF6745"/>
    <property type="match status" value="1"/>
</dbReference>
<keyword evidence="3" id="KW-1185">Reference proteome</keyword>